<sequence length="251" mass="27933">MTINYILIFMLGTVVGSFLNVCIYRIPRNMSIAYPTSQCPNCNSKLSPRDLIPILSYLIYVGKCRYCKVSISYRYPTVELICGFGVLILAYRFGFEWNLLINLLLFLGLVVCSFIDIDLRIIPDKVLMFLLVCGTILISVKSKELLLSGIIGLAVGSTFLLLLAMFYKDGLGGGDIKLVGVIGLYLGWQNVLMTIWIASILGVITFVILYIFKQKSLKDMIPFGPSLAIGAFISMIFGEELLQIITNGICF</sequence>
<dbReference type="HOGENOM" id="CLU_057101_0_1_9"/>
<dbReference type="Pfam" id="PF01478">
    <property type="entry name" value="Peptidase_A24"/>
    <property type="match status" value="1"/>
</dbReference>
<feature type="domain" description="Prepilin type IV endopeptidase peptidase" evidence="11">
    <location>
        <begin position="103"/>
        <end position="206"/>
    </location>
</feature>
<keyword evidence="9" id="KW-0645">Protease</keyword>
<dbReference type="EMBL" id="CP003326">
    <property type="protein sequence ID" value="AFS78279.1"/>
    <property type="molecule type" value="Genomic_DNA"/>
</dbReference>
<dbReference type="PANTHER" id="PTHR30487:SF0">
    <property type="entry name" value="PREPILIN LEADER PEPTIDASE_N-METHYLTRANSFERASE-RELATED"/>
    <property type="match status" value="1"/>
</dbReference>
<proteinExistence type="inferred from homology"/>
<evidence type="ECO:0000256" key="3">
    <source>
        <dbReference type="ARBA" id="ARBA00022475"/>
    </source>
</evidence>
<dbReference type="RefSeq" id="WP_014967416.1">
    <property type="nucleotide sequence ID" value="NC_018664.1"/>
</dbReference>
<dbReference type="STRING" id="1128398.Curi_c12680"/>
<comment type="function">
    <text evidence="9">Plays an essential role in type IV pili and type II pseudopili formation by proteolytically removing the leader sequence from substrate proteins and subsequently monomethylating the alpha-amino group of the newly exposed N-terminal phenylalanine.</text>
</comment>
<dbReference type="OrthoDB" id="9789291at2"/>
<accession>K0AYE2</accession>
<keyword evidence="5 9" id="KW-0812">Transmembrane</keyword>
<evidence type="ECO:0000256" key="6">
    <source>
        <dbReference type="ARBA" id="ARBA00022989"/>
    </source>
</evidence>
<evidence type="ECO:0000256" key="2">
    <source>
        <dbReference type="ARBA" id="ARBA00005801"/>
    </source>
</evidence>
<dbReference type="Pfam" id="PF06750">
    <property type="entry name" value="A24_N_bact"/>
    <property type="match status" value="1"/>
</dbReference>
<keyword evidence="7 10" id="KW-0472">Membrane</keyword>
<evidence type="ECO:0000256" key="9">
    <source>
        <dbReference type="RuleBase" id="RU003794"/>
    </source>
</evidence>
<dbReference type="MEROPS" id="A24.019"/>
<evidence type="ECO:0000256" key="10">
    <source>
        <dbReference type="SAM" id="Phobius"/>
    </source>
</evidence>
<dbReference type="GO" id="GO:0032259">
    <property type="term" value="P:methylation"/>
    <property type="evidence" value="ECO:0007669"/>
    <property type="project" value="UniProtKB-KW"/>
</dbReference>
<name>K0AYE2_GOTA9</name>
<gene>
    <name evidence="13" type="ordered locus">Curi_c12680</name>
</gene>
<dbReference type="EC" id="2.1.1.-" evidence="9"/>
<keyword evidence="14" id="KW-1185">Reference proteome</keyword>
<dbReference type="InterPro" id="IPR000045">
    <property type="entry name" value="Prepilin_IV_endopep_pep"/>
</dbReference>
<keyword evidence="9 13" id="KW-0378">Hydrolase</keyword>
<evidence type="ECO:0000256" key="7">
    <source>
        <dbReference type="ARBA" id="ARBA00023136"/>
    </source>
</evidence>
<evidence type="ECO:0000313" key="13">
    <source>
        <dbReference type="EMBL" id="AFS78279.1"/>
    </source>
</evidence>
<dbReference type="Gene3D" id="1.20.120.1220">
    <property type="match status" value="1"/>
</dbReference>
<organism evidence="13 14">
    <name type="scientific">Gottschalkia acidurici (strain ATCC 7906 / DSM 604 / BCRC 14475 / CIP 104303 / KCTC 5404 / NCIMB 10678 / 9a)</name>
    <name type="common">Clostridium acidurici</name>
    <dbReference type="NCBI Taxonomy" id="1128398"/>
    <lineage>
        <taxon>Bacteria</taxon>
        <taxon>Bacillati</taxon>
        <taxon>Bacillota</taxon>
        <taxon>Tissierellia</taxon>
        <taxon>Tissierellales</taxon>
        <taxon>Gottschalkiaceae</taxon>
        <taxon>Gottschalkia</taxon>
    </lineage>
</organism>
<keyword evidence="3" id="KW-1003">Cell membrane</keyword>
<dbReference type="Proteomes" id="UP000006094">
    <property type="component" value="Chromosome"/>
</dbReference>
<dbReference type="InterPro" id="IPR014032">
    <property type="entry name" value="Peptidase_A24A_bac"/>
</dbReference>
<keyword evidence="6 10" id="KW-1133">Transmembrane helix</keyword>
<evidence type="ECO:0000256" key="1">
    <source>
        <dbReference type="ARBA" id="ARBA00004429"/>
    </source>
</evidence>
<evidence type="ECO:0000259" key="12">
    <source>
        <dbReference type="Pfam" id="PF06750"/>
    </source>
</evidence>
<protein>
    <recommendedName>
        <fullName evidence="9">Prepilin leader peptidase/N-methyltransferase</fullName>
        <ecNumber evidence="9">2.1.1.-</ecNumber>
        <ecNumber evidence="9">3.4.23.43</ecNumber>
    </recommendedName>
</protein>
<dbReference type="GO" id="GO:0005886">
    <property type="term" value="C:plasma membrane"/>
    <property type="evidence" value="ECO:0007669"/>
    <property type="project" value="UniProtKB-SubCell"/>
</dbReference>
<dbReference type="InterPro" id="IPR010627">
    <property type="entry name" value="Prepilin_pept_A24_N"/>
</dbReference>
<dbReference type="GO" id="GO:0004190">
    <property type="term" value="F:aspartic-type endopeptidase activity"/>
    <property type="evidence" value="ECO:0007669"/>
    <property type="project" value="UniProtKB-EC"/>
</dbReference>
<dbReference type="InterPro" id="IPR050882">
    <property type="entry name" value="Prepilin_peptidase/N-MTase"/>
</dbReference>
<dbReference type="KEGG" id="cad:Curi_c12680"/>
<feature type="transmembrane region" description="Helical" evidence="10">
    <location>
        <begin position="6"/>
        <end position="26"/>
    </location>
</feature>
<dbReference type="eggNOG" id="COG1989">
    <property type="taxonomic scope" value="Bacteria"/>
</dbReference>
<feature type="transmembrane region" description="Helical" evidence="10">
    <location>
        <begin position="73"/>
        <end position="93"/>
    </location>
</feature>
<evidence type="ECO:0000256" key="4">
    <source>
        <dbReference type="ARBA" id="ARBA00022519"/>
    </source>
</evidence>
<reference evidence="13 14" key="1">
    <citation type="journal article" date="2012" name="PLoS ONE">
        <title>The purine-utilizing bacterium Clostridium acidurici 9a: a genome-guided metabolic reconsideration.</title>
        <authorList>
            <person name="Hartwich K."/>
            <person name="Poehlein A."/>
            <person name="Daniel R."/>
        </authorList>
    </citation>
    <scope>NUCLEOTIDE SEQUENCE [LARGE SCALE GENOMIC DNA]</scope>
    <source>
        <strain evidence="14">ATCC 7906 / DSM 604 / BCRC 14475 / CIP 104303 / KCTC 5404 / NCIMB 10678 / 9a</strain>
    </source>
</reference>
<comment type="subcellular location">
    <subcellularLocation>
        <location evidence="1">Cell inner membrane</location>
        <topology evidence="1">Multi-pass membrane protein</topology>
    </subcellularLocation>
    <subcellularLocation>
        <location evidence="9">Cell membrane</location>
        <topology evidence="9">Multi-pass membrane protein</topology>
    </subcellularLocation>
</comment>
<dbReference type="PRINTS" id="PR00864">
    <property type="entry name" value="PREPILNPTASE"/>
</dbReference>
<evidence type="ECO:0000313" key="14">
    <source>
        <dbReference type="Proteomes" id="UP000006094"/>
    </source>
</evidence>
<comment type="catalytic activity">
    <reaction evidence="9">
        <text>Typically cleaves a -Gly-|-Phe- bond to release an N-terminal, basic peptide of 5-8 residues from type IV prepilin, and then N-methylates the new N-terminal amino group, the methyl donor being S-adenosyl-L-methionine.</text>
        <dbReference type="EC" id="3.4.23.43"/>
    </reaction>
</comment>
<dbReference type="GO" id="GO:0008168">
    <property type="term" value="F:methyltransferase activity"/>
    <property type="evidence" value="ECO:0007669"/>
    <property type="project" value="UniProtKB-KW"/>
</dbReference>
<evidence type="ECO:0000256" key="8">
    <source>
        <dbReference type="RuleBase" id="RU003793"/>
    </source>
</evidence>
<keyword evidence="9" id="KW-0489">Methyltransferase</keyword>
<evidence type="ECO:0000259" key="11">
    <source>
        <dbReference type="Pfam" id="PF01478"/>
    </source>
</evidence>
<keyword evidence="4" id="KW-0997">Cell inner membrane</keyword>
<dbReference type="PANTHER" id="PTHR30487">
    <property type="entry name" value="TYPE 4 PREPILIN-LIKE PROTEINS LEADER PEPTIDE-PROCESSING ENZYME"/>
    <property type="match status" value="1"/>
</dbReference>
<keyword evidence="9" id="KW-0511">Multifunctional enzyme</keyword>
<feature type="transmembrane region" description="Helical" evidence="10">
    <location>
        <begin position="145"/>
        <end position="167"/>
    </location>
</feature>
<dbReference type="GO" id="GO:0006465">
    <property type="term" value="P:signal peptide processing"/>
    <property type="evidence" value="ECO:0007669"/>
    <property type="project" value="TreeGrafter"/>
</dbReference>
<comment type="similarity">
    <text evidence="2 8">Belongs to the peptidase A24 family.</text>
</comment>
<feature type="domain" description="Prepilin peptidase A24 N-terminal" evidence="12">
    <location>
        <begin position="11"/>
        <end position="93"/>
    </location>
</feature>
<evidence type="ECO:0000256" key="5">
    <source>
        <dbReference type="ARBA" id="ARBA00022692"/>
    </source>
</evidence>
<keyword evidence="9" id="KW-0808">Transferase</keyword>
<feature type="transmembrane region" description="Helical" evidence="10">
    <location>
        <begin position="99"/>
        <end position="119"/>
    </location>
</feature>
<dbReference type="EC" id="3.4.23.43" evidence="9"/>
<dbReference type="AlphaFoldDB" id="K0AYE2"/>
<feature type="transmembrane region" description="Helical" evidence="10">
    <location>
        <begin position="187"/>
        <end position="212"/>
    </location>
</feature>